<feature type="transmembrane region" description="Helical" evidence="5">
    <location>
        <begin position="100"/>
        <end position="120"/>
    </location>
</feature>
<dbReference type="PANTHER" id="PTHR23546">
    <property type="entry name" value="TRANSPORT PROTEIN"/>
    <property type="match status" value="1"/>
</dbReference>
<feature type="transmembrane region" description="Helical" evidence="5">
    <location>
        <begin position="141"/>
        <end position="159"/>
    </location>
</feature>
<dbReference type="GO" id="GO:0022857">
    <property type="term" value="F:transmembrane transporter activity"/>
    <property type="evidence" value="ECO:0007669"/>
    <property type="project" value="InterPro"/>
</dbReference>
<feature type="transmembrane region" description="Helical" evidence="5">
    <location>
        <begin position="248"/>
        <end position="270"/>
    </location>
</feature>
<dbReference type="InterPro" id="IPR011701">
    <property type="entry name" value="MFS"/>
</dbReference>
<feature type="transmembrane region" description="Helical" evidence="5">
    <location>
        <begin position="43"/>
        <end position="64"/>
    </location>
</feature>
<name>A0A0W0I2P2_PSEFL</name>
<feature type="domain" description="Major facilitator superfamily (MFS) profile" evidence="6">
    <location>
        <begin position="11"/>
        <end position="393"/>
    </location>
</feature>
<evidence type="ECO:0000256" key="4">
    <source>
        <dbReference type="ARBA" id="ARBA00023136"/>
    </source>
</evidence>
<organism evidence="7 8">
    <name type="scientific">Pseudomonas fluorescens ICMP 11288</name>
    <dbReference type="NCBI Taxonomy" id="1198309"/>
    <lineage>
        <taxon>Bacteria</taxon>
        <taxon>Pseudomonadati</taxon>
        <taxon>Pseudomonadota</taxon>
        <taxon>Gammaproteobacteria</taxon>
        <taxon>Pseudomonadales</taxon>
        <taxon>Pseudomonadaceae</taxon>
        <taxon>Pseudomonas</taxon>
    </lineage>
</organism>
<dbReference type="InterPro" id="IPR020846">
    <property type="entry name" value="MFS_dom"/>
</dbReference>
<comment type="subcellular location">
    <subcellularLocation>
        <location evidence="1">Membrane</location>
        <topology evidence="1">Multi-pass membrane protein</topology>
    </subcellularLocation>
</comment>
<dbReference type="GO" id="GO:0016020">
    <property type="term" value="C:membrane"/>
    <property type="evidence" value="ECO:0007669"/>
    <property type="project" value="UniProtKB-SubCell"/>
</dbReference>
<evidence type="ECO:0000313" key="8">
    <source>
        <dbReference type="Proteomes" id="UP000054197"/>
    </source>
</evidence>
<dbReference type="SUPFAM" id="SSF103473">
    <property type="entry name" value="MFS general substrate transporter"/>
    <property type="match status" value="1"/>
</dbReference>
<protein>
    <submittedName>
        <fullName evidence="7">MFS transporter</fullName>
    </submittedName>
</protein>
<evidence type="ECO:0000259" key="6">
    <source>
        <dbReference type="PROSITE" id="PS50850"/>
    </source>
</evidence>
<evidence type="ECO:0000256" key="5">
    <source>
        <dbReference type="SAM" id="Phobius"/>
    </source>
</evidence>
<evidence type="ECO:0000313" key="7">
    <source>
        <dbReference type="EMBL" id="KTB67391.1"/>
    </source>
</evidence>
<evidence type="ECO:0000256" key="2">
    <source>
        <dbReference type="ARBA" id="ARBA00022692"/>
    </source>
</evidence>
<evidence type="ECO:0000256" key="3">
    <source>
        <dbReference type="ARBA" id="ARBA00022989"/>
    </source>
</evidence>
<dbReference type="RefSeq" id="WP_058419696.1">
    <property type="nucleotide sequence ID" value="NZ_LKEF01000011.1"/>
</dbReference>
<feature type="transmembrane region" description="Helical" evidence="5">
    <location>
        <begin position="214"/>
        <end position="236"/>
    </location>
</feature>
<comment type="caution">
    <text evidence="7">The sequence shown here is derived from an EMBL/GenBank/DDBJ whole genome shotgun (WGS) entry which is preliminary data.</text>
</comment>
<dbReference type="Proteomes" id="UP000054197">
    <property type="component" value="Unassembled WGS sequence"/>
</dbReference>
<dbReference type="EMBL" id="LKEF01000011">
    <property type="protein sequence ID" value="KTB67391.1"/>
    <property type="molecule type" value="Genomic_DNA"/>
</dbReference>
<keyword evidence="2 5" id="KW-0812">Transmembrane</keyword>
<evidence type="ECO:0000256" key="1">
    <source>
        <dbReference type="ARBA" id="ARBA00004141"/>
    </source>
</evidence>
<feature type="transmembrane region" description="Helical" evidence="5">
    <location>
        <begin position="76"/>
        <end position="94"/>
    </location>
</feature>
<dbReference type="PANTHER" id="PTHR23546:SF1">
    <property type="entry name" value="MEMBRANE PROTEIN"/>
    <property type="match status" value="1"/>
</dbReference>
<feature type="transmembrane region" description="Helical" evidence="5">
    <location>
        <begin position="282"/>
        <end position="299"/>
    </location>
</feature>
<feature type="transmembrane region" description="Helical" evidence="5">
    <location>
        <begin position="369"/>
        <end position="388"/>
    </location>
</feature>
<accession>A0A0W0I2P2</accession>
<keyword evidence="3 5" id="KW-1133">Transmembrane helix</keyword>
<dbReference type="InterPro" id="IPR001958">
    <property type="entry name" value="Tet-R_TetA/multi-R_MdtG-like"/>
</dbReference>
<keyword evidence="4 5" id="KW-0472">Membrane</keyword>
<feature type="transmembrane region" description="Helical" evidence="5">
    <location>
        <begin position="165"/>
        <end position="184"/>
    </location>
</feature>
<sequence>MLATLKHYPPALKLLLSASLILTLARAITLPYLVIYLSGHFGLSIADIGLVIGSTLIIGSLLSLYGGFLVDRMRSYRLMLTFCAVFTLGFLGAAVAPVLWLFYLCLVAVNLAYAVIDIAVKAGFGSLLPVERRSEAFSIKYTLTNIGYAVGPFLGAGLATVDASLPFMLSAGLGAGFLLIYCVWGDRYLLTAEANPPSIAFLAIGTLLLRDYRLVCFTLGGLLSAVVFGQFTAYLSQYLIVTTTPQETYRIISTLVATNALMVISLQYSLGKRISPRYLNRWLAAGLSLFIVGLGGFAVSTTLVMWVLSMAIFTLGEIIVFPAEYMFIDNIAPNHLRGMYYAAQNLGNVGAALGPVLCGWVLATQPAYSMFYMLVVFVVAGGLMYCLGGSIGSQRGHLTPPADG</sequence>
<gene>
    <name evidence="7" type="ORF">AO063_22060</name>
</gene>
<dbReference type="PRINTS" id="PR01035">
    <property type="entry name" value="TCRTETA"/>
</dbReference>
<reference evidence="7 8" key="1">
    <citation type="submission" date="2015-09" db="EMBL/GenBank/DDBJ databases">
        <title>Genome sequence of ICMP 11288.</title>
        <authorList>
            <person name="Visnovsky S."/>
            <person name="Lu A."/>
            <person name="Panda P."/>
            <person name="Pitman A."/>
        </authorList>
    </citation>
    <scope>NUCLEOTIDE SEQUENCE [LARGE SCALE GENOMIC DNA]</scope>
    <source>
        <strain evidence="7 8">ICMP 11288</strain>
    </source>
</reference>
<feature type="transmembrane region" description="Helical" evidence="5">
    <location>
        <begin position="340"/>
        <end position="363"/>
    </location>
</feature>
<dbReference type="InterPro" id="IPR036259">
    <property type="entry name" value="MFS_trans_sf"/>
</dbReference>
<dbReference type="Gene3D" id="1.20.1250.20">
    <property type="entry name" value="MFS general substrate transporter like domains"/>
    <property type="match status" value="1"/>
</dbReference>
<dbReference type="PROSITE" id="PS50850">
    <property type="entry name" value="MFS"/>
    <property type="match status" value="1"/>
</dbReference>
<proteinExistence type="predicted"/>
<dbReference type="Pfam" id="PF07690">
    <property type="entry name" value="MFS_1"/>
    <property type="match status" value="1"/>
</dbReference>
<feature type="transmembrane region" description="Helical" evidence="5">
    <location>
        <begin position="305"/>
        <end position="328"/>
    </location>
</feature>
<dbReference type="AlphaFoldDB" id="A0A0W0I2P2"/>